<evidence type="ECO:0000313" key="3">
    <source>
        <dbReference type="Proteomes" id="UP000076927"/>
    </source>
</evidence>
<evidence type="ECO:0000259" key="1">
    <source>
        <dbReference type="Pfam" id="PF01261"/>
    </source>
</evidence>
<gene>
    <name evidence="2" type="ORF">SY83_16615</name>
</gene>
<accession>A0A172TKS3</accession>
<dbReference type="EMBL" id="CP011388">
    <property type="protein sequence ID" value="ANE47638.1"/>
    <property type="molecule type" value="Genomic_DNA"/>
</dbReference>
<dbReference type="Proteomes" id="UP000076927">
    <property type="component" value="Chromosome"/>
</dbReference>
<dbReference type="SUPFAM" id="SSF51658">
    <property type="entry name" value="Xylose isomerase-like"/>
    <property type="match status" value="1"/>
</dbReference>
<keyword evidence="3" id="KW-1185">Reference proteome</keyword>
<dbReference type="KEGG" id="pswu:SY83_16615"/>
<dbReference type="OrthoDB" id="9794305at2"/>
<dbReference type="STRING" id="1178515.SY83_16615"/>
<dbReference type="PANTHER" id="PTHR12110:SF53">
    <property type="entry name" value="BLR5974 PROTEIN"/>
    <property type="match status" value="1"/>
</dbReference>
<sequence length="293" mass="33006">MKWSVNSWTFERHLGPLKLVEWNEEKKEIVSQPEDQPAHIQWNEWPASLAEKGYHAVELSYAHIPSTTDEALLQIRKAYEEAGIEMASILLDYGDISHTDVERREADIRWIRSWIDYASKLGALRVRVIGGESAQEDQEALQRASEAMRSLISYGLNKGVQVVTENNGELLSTADYCLALINTCEDQLGFTADYGNFKKNHLDQLEQVLPIADTVHAKMKLHPNGEMDTEDFSQCLRLTKGADFDGVLSLTYLGDADPWTSLAKLRAIAVNELRTPLGIRLTRGSDLKSWSGM</sequence>
<feature type="domain" description="Xylose isomerase-like TIM barrel" evidence="1">
    <location>
        <begin position="49"/>
        <end position="249"/>
    </location>
</feature>
<dbReference type="InterPro" id="IPR013022">
    <property type="entry name" value="Xyl_isomerase-like_TIM-brl"/>
</dbReference>
<dbReference type="InterPro" id="IPR036237">
    <property type="entry name" value="Xyl_isomerase-like_sf"/>
</dbReference>
<dbReference type="Pfam" id="PF01261">
    <property type="entry name" value="AP_endonuc_2"/>
    <property type="match status" value="1"/>
</dbReference>
<proteinExistence type="predicted"/>
<reference evidence="2 3" key="1">
    <citation type="submission" date="2015-01" db="EMBL/GenBank/DDBJ databases">
        <title>Paenibacillus swuensis/DY6/whole genome sequencing.</title>
        <authorList>
            <person name="Kim M.K."/>
            <person name="Srinivasan S."/>
            <person name="Lee J.-J."/>
        </authorList>
    </citation>
    <scope>NUCLEOTIDE SEQUENCE [LARGE SCALE GENOMIC DNA]</scope>
    <source>
        <strain evidence="2 3">DY6</strain>
    </source>
</reference>
<dbReference type="PANTHER" id="PTHR12110">
    <property type="entry name" value="HYDROXYPYRUVATE ISOMERASE"/>
    <property type="match status" value="1"/>
</dbReference>
<dbReference type="InterPro" id="IPR050312">
    <property type="entry name" value="IolE/XylAMocC-like"/>
</dbReference>
<dbReference type="Gene3D" id="3.20.20.150">
    <property type="entry name" value="Divalent-metal-dependent TIM barrel enzymes"/>
    <property type="match status" value="1"/>
</dbReference>
<evidence type="ECO:0000313" key="2">
    <source>
        <dbReference type="EMBL" id="ANE47638.1"/>
    </source>
</evidence>
<protein>
    <recommendedName>
        <fullName evidence="1">Xylose isomerase-like TIM barrel domain-containing protein</fullName>
    </recommendedName>
</protein>
<dbReference type="PATRIC" id="fig|1178515.4.peg.3342"/>
<organism evidence="2 3">
    <name type="scientific">Paenibacillus swuensis</name>
    <dbReference type="NCBI Taxonomy" id="1178515"/>
    <lineage>
        <taxon>Bacteria</taxon>
        <taxon>Bacillati</taxon>
        <taxon>Bacillota</taxon>
        <taxon>Bacilli</taxon>
        <taxon>Bacillales</taxon>
        <taxon>Paenibacillaceae</taxon>
        <taxon>Paenibacillus</taxon>
    </lineage>
</organism>
<dbReference type="RefSeq" id="WP_068608531.1">
    <property type="nucleotide sequence ID" value="NZ_CP011388.1"/>
</dbReference>
<name>A0A172TKS3_9BACL</name>
<dbReference type="AlphaFoldDB" id="A0A172TKS3"/>